<comment type="caution">
    <text evidence="2">The sequence shown here is derived from an EMBL/GenBank/DDBJ whole genome shotgun (WGS) entry which is preliminary data.</text>
</comment>
<feature type="chain" id="PRO_5042229164" evidence="1">
    <location>
        <begin position="19"/>
        <end position="136"/>
    </location>
</feature>
<evidence type="ECO:0000256" key="1">
    <source>
        <dbReference type="SAM" id="SignalP"/>
    </source>
</evidence>
<name>A0AAD9W3K1_PHOAM</name>
<gene>
    <name evidence="2" type="ORF">N8I77_005616</name>
</gene>
<dbReference type="Proteomes" id="UP001265746">
    <property type="component" value="Unassembled WGS sequence"/>
</dbReference>
<protein>
    <submittedName>
        <fullName evidence="2">Uncharacterized protein</fullName>
    </submittedName>
</protein>
<evidence type="ECO:0000313" key="3">
    <source>
        <dbReference type="Proteomes" id="UP001265746"/>
    </source>
</evidence>
<feature type="signal peptide" evidence="1">
    <location>
        <begin position="1"/>
        <end position="18"/>
    </location>
</feature>
<keyword evidence="1" id="KW-0732">Signal</keyword>
<sequence length="136" mass="14192">MRFAITSSLLALFTFATASPAQYITQTTSSATQTNTASGLSTPTPAPDDALVAAASDDATTIITLASAQTVLISVPGHVPYTAIPEQGYVQVQVAVMVNFVVDYFDLSSTVSTVTQTYTVEKHVDFCTTTSTIGVS</sequence>
<dbReference type="AlphaFoldDB" id="A0AAD9W3K1"/>
<accession>A0AAD9W3K1</accession>
<proteinExistence type="predicted"/>
<reference evidence="2" key="1">
    <citation type="submission" date="2023-06" db="EMBL/GenBank/DDBJ databases">
        <authorList>
            <person name="Noh H."/>
        </authorList>
    </citation>
    <scope>NUCLEOTIDE SEQUENCE</scope>
    <source>
        <strain evidence="2">DUCC20226</strain>
    </source>
</reference>
<evidence type="ECO:0000313" key="2">
    <source>
        <dbReference type="EMBL" id="KAK2606894.1"/>
    </source>
</evidence>
<dbReference type="EMBL" id="JAUJFL010000003">
    <property type="protein sequence ID" value="KAK2606894.1"/>
    <property type="molecule type" value="Genomic_DNA"/>
</dbReference>
<keyword evidence="3" id="KW-1185">Reference proteome</keyword>
<organism evidence="2 3">
    <name type="scientific">Phomopsis amygdali</name>
    <name type="common">Fusicoccum amygdali</name>
    <dbReference type="NCBI Taxonomy" id="1214568"/>
    <lineage>
        <taxon>Eukaryota</taxon>
        <taxon>Fungi</taxon>
        <taxon>Dikarya</taxon>
        <taxon>Ascomycota</taxon>
        <taxon>Pezizomycotina</taxon>
        <taxon>Sordariomycetes</taxon>
        <taxon>Sordariomycetidae</taxon>
        <taxon>Diaporthales</taxon>
        <taxon>Diaporthaceae</taxon>
        <taxon>Diaporthe</taxon>
    </lineage>
</organism>